<feature type="domain" description="GHMP kinase N-terminal" evidence="11">
    <location>
        <begin position="100"/>
        <end position="166"/>
    </location>
</feature>
<dbReference type="PANTHER" id="PTHR43527:SF2">
    <property type="entry name" value="4-DIPHOSPHOCYTIDYL-2-C-METHYL-D-ERYTHRITOL KINASE, CHLOROPLASTIC"/>
    <property type="match status" value="1"/>
</dbReference>
<sequence>MTHLRAVPGGGAAVPQRSGSATQVRVEAPVRVTLTHGVTGTADDGGPVLSGVVQAVRLIETVTARRQSLDAHGLVTLSDDDAPAAPGTAPADAAAEEPAARAARLLAEELDVTEGVDLLLRRRAGLGSGLAVGAADAAAALLACNALWGTGLSTGELAEIGARLDPAVPFAVTGATAVAHGTGEHLSPLMTRGAYQWVLALPEEDLDPAEVLTQHAARTGAEPAGDATDEPSAALTAALRAGDPAALAPALRNDLQETVIALRPRVRDVIELAESAGALRALVTGTGPAVACLVPSSGTAVRVSRALAASGLVGTAVRADAPVAGARTVG</sequence>
<dbReference type="InterPro" id="IPR006204">
    <property type="entry name" value="GHMP_kinase_N_dom"/>
</dbReference>
<name>A0A0X8JDU8_ACTRD</name>
<dbReference type="HAMAP" id="MF_00061">
    <property type="entry name" value="IspE"/>
    <property type="match status" value="1"/>
</dbReference>
<evidence type="ECO:0000256" key="7">
    <source>
        <dbReference type="ARBA" id="ARBA00022840"/>
    </source>
</evidence>
<feature type="compositionally biased region" description="Low complexity" evidence="10">
    <location>
        <begin position="83"/>
        <end position="96"/>
    </location>
</feature>
<feature type="region of interest" description="Disordered" evidence="10">
    <location>
        <begin position="1"/>
        <end position="23"/>
    </location>
</feature>
<dbReference type="Gene3D" id="3.30.230.10">
    <property type="match status" value="1"/>
</dbReference>
<dbReference type="SUPFAM" id="SSF55060">
    <property type="entry name" value="GHMP Kinase, C-terminal domain"/>
    <property type="match status" value="1"/>
</dbReference>
<dbReference type="GO" id="GO:0016114">
    <property type="term" value="P:terpenoid biosynthetic process"/>
    <property type="evidence" value="ECO:0007669"/>
    <property type="project" value="InterPro"/>
</dbReference>
<evidence type="ECO:0000256" key="2">
    <source>
        <dbReference type="ARBA" id="ARBA00012052"/>
    </source>
</evidence>
<evidence type="ECO:0000259" key="11">
    <source>
        <dbReference type="Pfam" id="PF00288"/>
    </source>
</evidence>
<evidence type="ECO:0000256" key="4">
    <source>
        <dbReference type="ARBA" id="ARBA00022679"/>
    </source>
</evidence>
<keyword evidence="14" id="KW-1185">Reference proteome</keyword>
<comment type="similarity">
    <text evidence="1 9">Belongs to the GHMP kinase family. IspE subfamily.</text>
</comment>
<dbReference type="STRING" id="111015.AXF14_03000"/>
<dbReference type="InterPro" id="IPR036554">
    <property type="entry name" value="GHMP_kinase_C_sf"/>
</dbReference>
<feature type="domain" description="GHMP kinase C-terminal" evidence="12">
    <location>
        <begin position="237"/>
        <end position="309"/>
    </location>
</feature>
<dbReference type="PANTHER" id="PTHR43527">
    <property type="entry name" value="4-DIPHOSPHOCYTIDYL-2-C-METHYL-D-ERYTHRITOL KINASE, CHLOROPLASTIC"/>
    <property type="match status" value="1"/>
</dbReference>
<comment type="function">
    <text evidence="9">Catalyzes the phosphorylation of the position 2 hydroxy group of 4-diphosphocytidyl-2C-methyl-D-erythritol.</text>
</comment>
<dbReference type="AlphaFoldDB" id="A0A0X8JDU8"/>
<dbReference type="GO" id="GO:0019288">
    <property type="term" value="P:isopentenyl diphosphate biosynthetic process, methylerythritol 4-phosphate pathway"/>
    <property type="evidence" value="ECO:0007669"/>
    <property type="project" value="UniProtKB-UniRule"/>
</dbReference>
<dbReference type="UniPathway" id="UPA00056">
    <property type="reaction ID" value="UER00094"/>
</dbReference>
<comment type="pathway">
    <text evidence="9">Isoprenoid biosynthesis; isopentenyl diphosphate biosynthesis via DXP pathway; isopentenyl diphosphate from 1-deoxy-D-xylulose 5-phosphate: step 3/6.</text>
</comment>
<dbReference type="Proteomes" id="UP000065220">
    <property type="component" value="Chromosome"/>
</dbReference>
<protein>
    <recommendedName>
        <fullName evidence="3 9">4-diphosphocytidyl-2-C-methyl-D-erythritol kinase</fullName>
        <shortName evidence="9">CMK</shortName>
        <ecNumber evidence="2 9">2.7.1.148</ecNumber>
    </recommendedName>
    <alternativeName>
        <fullName evidence="8 9">4-(cytidine-5'-diphospho)-2-C-methyl-D-erythritol kinase</fullName>
    </alternativeName>
</protein>
<evidence type="ECO:0000256" key="3">
    <source>
        <dbReference type="ARBA" id="ARBA00017473"/>
    </source>
</evidence>
<evidence type="ECO:0000256" key="6">
    <source>
        <dbReference type="ARBA" id="ARBA00022777"/>
    </source>
</evidence>
<keyword evidence="4 9" id="KW-0808">Transferase</keyword>
<dbReference type="GO" id="GO:0050515">
    <property type="term" value="F:4-(cytidine 5'-diphospho)-2-C-methyl-D-erythritol kinase activity"/>
    <property type="evidence" value="ECO:0007669"/>
    <property type="project" value="UniProtKB-UniRule"/>
</dbReference>
<dbReference type="RefSeq" id="WP_067940756.1">
    <property type="nucleotide sequence ID" value="NZ_CP014228.1"/>
</dbReference>
<evidence type="ECO:0000256" key="8">
    <source>
        <dbReference type="ARBA" id="ARBA00032554"/>
    </source>
</evidence>
<reference evidence="14" key="1">
    <citation type="submission" date="2016-02" db="EMBL/GenBank/DDBJ databases">
        <authorList>
            <person name="Holder M.E."/>
            <person name="Ajami N.J."/>
            <person name="Petrosino J.F."/>
        </authorList>
    </citation>
    <scope>NUCLEOTIDE SEQUENCE [LARGE SCALE GENOMIC DNA]</scope>
    <source>
        <strain evidence="14">CCUG 36733</strain>
    </source>
</reference>
<dbReference type="Pfam" id="PF08544">
    <property type="entry name" value="GHMP_kinases_C"/>
    <property type="match status" value="1"/>
</dbReference>
<evidence type="ECO:0000256" key="9">
    <source>
        <dbReference type="HAMAP-Rule" id="MF_00061"/>
    </source>
</evidence>
<keyword evidence="5 9" id="KW-0547">Nucleotide-binding</keyword>
<comment type="catalytic activity">
    <reaction evidence="9">
        <text>4-CDP-2-C-methyl-D-erythritol + ATP = 4-CDP-2-C-methyl-D-erythritol 2-phosphate + ADP + H(+)</text>
        <dbReference type="Rhea" id="RHEA:18437"/>
        <dbReference type="ChEBI" id="CHEBI:15378"/>
        <dbReference type="ChEBI" id="CHEBI:30616"/>
        <dbReference type="ChEBI" id="CHEBI:57823"/>
        <dbReference type="ChEBI" id="CHEBI:57919"/>
        <dbReference type="ChEBI" id="CHEBI:456216"/>
        <dbReference type="EC" id="2.7.1.148"/>
    </reaction>
</comment>
<dbReference type="InterPro" id="IPR013750">
    <property type="entry name" value="GHMP_kinase_C_dom"/>
</dbReference>
<dbReference type="EC" id="2.7.1.148" evidence="2 9"/>
<evidence type="ECO:0000259" key="12">
    <source>
        <dbReference type="Pfam" id="PF08544"/>
    </source>
</evidence>
<dbReference type="SUPFAM" id="SSF54211">
    <property type="entry name" value="Ribosomal protein S5 domain 2-like"/>
    <property type="match status" value="1"/>
</dbReference>
<keyword evidence="6 9" id="KW-0418">Kinase</keyword>
<comment type="caution">
    <text evidence="9">Lacks conserved residue(s) required for the propagation of feature annotation.</text>
</comment>
<dbReference type="InterPro" id="IPR020568">
    <property type="entry name" value="Ribosomal_Su5_D2-typ_SF"/>
</dbReference>
<evidence type="ECO:0000256" key="1">
    <source>
        <dbReference type="ARBA" id="ARBA00009684"/>
    </source>
</evidence>
<dbReference type="InterPro" id="IPR014721">
    <property type="entry name" value="Ribsml_uS5_D2-typ_fold_subgr"/>
</dbReference>
<dbReference type="Pfam" id="PF00288">
    <property type="entry name" value="GHMP_kinases_N"/>
    <property type="match status" value="1"/>
</dbReference>
<dbReference type="InterPro" id="IPR004424">
    <property type="entry name" value="IspE"/>
</dbReference>
<organism evidence="13 14">
    <name type="scientific">Actinomyces radicidentis</name>
    <dbReference type="NCBI Taxonomy" id="111015"/>
    <lineage>
        <taxon>Bacteria</taxon>
        <taxon>Bacillati</taxon>
        <taxon>Actinomycetota</taxon>
        <taxon>Actinomycetes</taxon>
        <taxon>Actinomycetales</taxon>
        <taxon>Actinomycetaceae</taxon>
        <taxon>Actinomyces</taxon>
    </lineage>
</organism>
<evidence type="ECO:0000313" key="14">
    <source>
        <dbReference type="Proteomes" id="UP000065220"/>
    </source>
</evidence>
<evidence type="ECO:0000256" key="5">
    <source>
        <dbReference type="ARBA" id="ARBA00022741"/>
    </source>
</evidence>
<keyword evidence="7 9" id="KW-0067">ATP-binding</keyword>
<evidence type="ECO:0000256" key="10">
    <source>
        <dbReference type="SAM" id="MobiDB-lite"/>
    </source>
</evidence>
<accession>A0A0X8JDU8</accession>
<dbReference type="OrthoDB" id="3173073at2"/>
<keyword evidence="9" id="KW-0414">Isoprene biosynthesis</keyword>
<proteinExistence type="inferred from homology"/>
<evidence type="ECO:0000313" key="13">
    <source>
        <dbReference type="EMBL" id="AMD86759.1"/>
    </source>
</evidence>
<dbReference type="GO" id="GO:0005524">
    <property type="term" value="F:ATP binding"/>
    <property type="evidence" value="ECO:0007669"/>
    <property type="project" value="UniProtKB-UniRule"/>
</dbReference>
<feature type="region of interest" description="Disordered" evidence="10">
    <location>
        <begin position="77"/>
        <end position="96"/>
    </location>
</feature>
<gene>
    <name evidence="9" type="primary">ispE</name>
    <name evidence="13" type="ORF">AXF14_03000</name>
</gene>
<dbReference type="KEGG" id="ard:AXF14_03000"/>
<dbReference type="Gene3D" id="3.30.70.890">
    <property type="entry name" value="GHMP kinase, C-terminal domain"/>
    <property type="match status" value="1"/>
</dbReference>
<dbReference type="EMBL" id="CP014228">
    <property type="protein sequence ID" value="AMD86759.1"/>
    <property type="molecule type" value="Genomic_DNA"/>
</dbReference>